<dbReference type="NCBIfam" id="NF007014">
    <property type="entry name" value="PRK09478.1"/>
    <property type="match status" value="1"/>
</dbReference>
<keyword evidence="5 7" id="KW-1133">Transmembrane helix</keyword>
<dbReference type="STRING" id="371042.NG99_01065"/>
<dbReference type="GO" id="GO:0022857">
    <property type="term" value="F:transmembrane transporter activity"/>
    <property type="evidence" value="ECO:0007669"/>
    <property type="project" value="InterPro"/>
</dbReference>
<evidence type="ECO:0000256" key="2">
    <source>
        <dbReference type="ARBA" id="ARBA00007942"/>
    </source>
</evidence>
<evidence type="ECO:0000313" key="9">
    <source>
        <dbReference type="Proteomes" id="UP000030351"/>
    </source>
</evidence>
<name>A0A0A3Z9J3_9GAMM</name>
<keyword evidence="9" id="KW-1185">Reference proteome</keyword>
<dbReference type="InterPro" id="IPR001851">
    <property type="entry name" value="ABC_transp_permease"/>
</dbReference>
<evidence type="ECO:0000256" key="4">
    <source>
        <dbReference type="ARBA" id="ARBA00022692"/>
    </source>
</evidence>
<feature type="transmembrane region" description="Helical" evidence="7">
    <location>
        <begin position="105"/>
        <end position="130"/>
    </location>
</feature>
<comment type="caution">
    <text evidence="8">The sequence shown here is derived from an EMBL/GenBank/DDBJ whole genome shotgun (WGS) entry which is preliminary data.</text>
</comment>
<organism evidence="8 9">
    <name type="scientific">Erwinia typographi</name>
    <dbReference type="NCBI Taxonomy" id="371042"/>
    <lineage>
        <taxon>Bacteria</taxon>
        <taxon>Pseudomonadati</taxon>
        <taxon>Pseudomonadota</taxon>
        <taxon>Gammaproteobacteria</taxon>
        <taxon>Enterobacterales</taxon>
        <taxon>Erwiniaceae</taxon>
        <taxon>Erwinia</taxon>
    </lineage>
</organism>
<evidence type="ECO:0000256" key="3">
    <source>
        <dbReference type="ARBA" id="ARBA00022475"/>
    </source>
</evidence>
<keyword evidence="6 7" id="KW-0472">Membrane</keyword>
<dbReference type="AlphaFoldDB" id="A0A0A3Z9J3"/>
<feature type="transmembrane region" description="Helical" evidence="7">
    <location>
        <begin position="43"/>
        <end position="64"/>
    </location>
</feature>
<dbReference type="EMBL" id="JRUQ01000006">
    <property type="protein sequence ID" value="KGT95767.1"/>
    <property type="molecule type" value="Genomic_DNA"/>
</dbReference>
<sequence>MKAVNKKNALTWLKEGGIYVVLLVLLAIIIFQDPTFLSLMNLSNILTQSSVRIIIALGVAGLIVTQGTDLSAGRQVGLAAVVAATLLQAMDNANKVFPHMDTVPIPLVILTVCVIGGIIGLVNGLIIAYLKVTPFITTLGTMIIVYGINSLYYDFVGASPIAGFDDKFSTFAQGFIRFGDFKLSYITFYALIAIFFVWVLWNKTRFGKNIFAIGGNPEAARVSGVNVNLNLILIYALSGVFYAFGGMLEAGRIGSATNNLGFMYELDAIAACVVGGVSFAGGVGTVAGVVTGVLIFTVINYGLTYIGVNPYWQYIIKGGIIIFAVALDSLKYARKK</sequence>
<dbReference type="eggNOG" id="COG4211">
    <property type="taxonomic scope" value="Bacteria"/>
</dbReference>
<feature type="transmembrane region" description="Helical" evidence="7">
    <location>
        <begin position="311"/>
        <end position="330"/>
    </location>
</feature>
<feature type="transmembrane region" description="Helical" evidence="7">
    <location>
        <begin position="183"/>
        <end position="201"/>
    </location>
</feature>
<keyword evidence="4 7" id="KW-0812">Transmembrane</keyword>
<accession>A0A0A3Z9J3</accession>
<evidence type="ECO:0000256" key="7">
    <source>
        <dbReference type="SAM" id="Phobius"/>
    </source>
</evidence>
<protein>
    <submittedName>
        <fullName evidence="8">Beta-methylgalactoside transporter permease</fullName>
    </submittedName>
</protein>
<comment type="similarity">
    <text evidence="2">Belongs to the binding-protein-dependent transport system permease family. AraH/RbsC subfamily.</text>
</comment>
<dbReference type="CDD" id="cd06579">
    <property type="entry name" value="TM_PBP1_transp_AraH_like"/>
    <property type="match status" value="1"/>
</dbReference>
<feature type="transmembrane region" description="Helical" evidence="7">
    <location>
        <begin position="12"/>
        <end position="31"/>
    </location>
</feature>
<dbReference type="PANTHER" id="PTHR32196">
    <property type="entry name" value="ABC TRANSPORTER PERMEASE PROTEIN YPHD-RELATED-RELATED"/>
    <property type="match status" value="1"/>
</dbReference>
<evidence type="ECO:0000256" key="1">
    <source>
        <dbReference type="ARBA" id="ARBA00004429"/>
    </source>
</evidence>
<evidence type="ECO:0000256" key="6">
    <source>
        <dbReference type="ARBA" id="ARBA00023136"/>
    </source>
</evidence>
<feature type="transmembrane region" description="Helical" evidence="7">
    <location>
        <begin position="76"/>
        <end position="93"/>
    </location>
</feature>
<gene>
    <name evidence="8" type="primary">mglC</name>
    <name evidence="8" type="ORF">NG99_01065</name>
</gene>
<evidence type="ECO:0000256" key="5">
    <source>
        <dbReference type="ARBA" id="ARBA00022989"/>
    </source>
</evidence>
<dbReference type="Pfam" id="PF02653">
    <property type="entry name" value="BPD_transp_2"/>
    <property type="match status" value="1"/>
</dbReference>
<reference evidence="8 9" key="1">
    <citation type="submission" date="2014-10" db="EMBL/GenBank/DDBJ databases">
        <title>Genome sequence of Erwinia typographi M043b.</title>
        <authorList>
            <person name="Chan K.-G."/>
            <person name="Tan W.-S."/>
        </authorList>
    </citation>
    <scope>NUCLEOTIDE SEQUENCE [LARGE SCALE GENOMIC DNA]</scope>
    <source>
        <strain evidence="8 9">M043b</strain>
    </source>
</reference>
<feature type="transmembrane region" description="Helical" evidence="7">
    <location>
        <begin position="227"/>
        <end position="248"/>
    </location>
</feature>
<comment type="subcellular location">
    <subcellularLocation>
        <location evidence="1">Cell inner membrane</location>
        <topology evidence="1">Multi-pass membrane protein</topology>
    </subcellularLocation>
</comment>
<proteinExistence type="inferred from homology"/>
<dbReference type="Proteomes" id="UP000030351">
    <property type="component" value="Unassembled WGS sequence"/>
</dbReference>
<dbReference type="GO" id="GO:0005886">
    <property type="term" value="C:plasma membrane"/>
    <property type="evidence" value="ECO:0007669"/>
    <property type="project" value="UniProtKB-SubCell"/>
</dbReference>
<feature type="transmembrane region" description="Helical" evidence="7">
    <location>
        <begin position="269"/>
        <end position="299"/>
    </location>
</feature>
<dbReference type="RefSeq" id="WP_034887497.1">
    <property type="nucleotide sequence ID" value="NZ_JRUQ01000006.1"/>
</dbReference>
<evidence type="ECO:0000313" key="8">
    <source>
        <dbReference type="EMBL" id="KGT95767.1"/>
    </source>
</evidence>
<keyword evidence="3" id="KW-1003">Cell membrane</keyword>
<dbReference type="OrthoDB" id="8843934at2"/>
<dbReference type="PANTHER" id="PTHR32196:SF18">
    <property type="entry name" value="GALACTOSE_METHYL GALACTOSIDE IMPORT PERMEASE PROTEIN MGLC"/>
    <property type="match status" value="1"/>
</dbReference>